<dbReference type="Proteomes" id="UP000327157">
    <property type="component" value="Chromosome 7"/>
</dbReference>
<accession>A0A5N5EWF0</accession>
<reference evidence="2 3" key="1">
    <citation type="submission" date="2019-09" db="EMBL/GenBank/DDBJ databases">
        <authorList>
            <person name="Ou C."/>
        </authorList>
    </citation>
    <scope>NUCLEOTIDE SEQUENCE [LARGE SCALE GENOMIC DNA]</scope>
    <source>
        <strain evidence="2">S2</strain>
        <tissue evidence="2">Leaf</tissue>
    </source>
</reference>
<proteinExistence type="predicted"/>
<organism evidence="2 3">
    <name type="scientific">Pyrus ussuriensis x Pyrus communis</name>
    <dbReference type="NCBI Taxonomy" id="2448454"/>
    <lineage>
        <taxon>Eukaryota</taxon>
        <taxon>Viridiplantae</taxon>
        <taxon>Streptophyta</taxon>
        <taxon>Embryophyta</taxon>
        <taxon>Tracheophyta</taxon>
        <taxon>Spermatophyta</taxon>
        <taxon>Magnoliopsida</taxon>
        <taxon>eudicotyledons</taxon>
        <taxon>Gunneridae</taxon>
        <taxon>Pentapetalae</taxon>
        <taxon>rosids</taxon>
        <taxon>fabids</taxon>
        <taxon>Rosales</taxon>
        <taxon>Rosaceae</taxon>
        <taxon>Amygdaloideae</taxon>
        <taxon>Maleae</taxon>
        <taxon>Pyrus</taxon>
    </lineage>
</organism>
<gene>
    <name evidence="2" type="ORF">D8674_030545</name>
</gene>
<name>A0A5N5EWF0_9ROSA</name>
<sequence>MFLGCRPGLSNGEDEKQLQESGNGDPTAAFSSRSGTGECVLSNLKPENMWSIKSEWFLLLQTVATPQ</sequence>
<dbReference type="AlphaFoldDB" id="A0A5N5EWF0"/>
<evidence type="ECO:0000313" key="2">
    <source>
        <dbReference type="EMBL" id="KAB2595095.1"/>
    </source>
</evidence>
<feature type="compositionally biased region" description="Polar residues" evidence="1">
    <location>
        <begin position="19"/>
        <end position="35"/>
    </location>
</feature>
<reference evidence="3" key="2">
    <citation type="submission" date="2019-10" db="EMBL/GenBank/DDBJ databases">
        <title>A de novo genome assembly of a pear dwarfing rootstock.</title>
        <authorList>
            <person name="Wang F."/>
            <person name="Wang J."/>
            <person name="Li S."/>
            <person name="Zhang Y."/>
            <person name="Fang M."/>
            <person name="Ma L."/>
            <person name="Zhao Y."/>
            <person name="Jiang S."/>
        </authorList>
    </citation>
    <scope>NUCLEOTIDE SEQUENCE [LARGE SCALE GENOMIC DNA]</scope>
</reference>
<protein>
    <submittedName>
        <fullName evidence="2">Uncharacterized protein</fullName>
    </submittedName>
</protein>
<evidence type="ECO:0000256" key="1">
    <source>
        <dbReference type="SAM" id="MobiDB-lite"/>
    </source>
</evidence>
<comment type="caution">
    <text evidence="2">The sequence shown here is derived from an EMBL/GenBank/DDBJ whole genome shotgun (WGS) entry which is preliminary data.</text>
</comment>
<feature type="region of interest" description="Disordered" evidence="1">
    <location>
        <begin position="1"/>
        <end position="37"/>
    </location>
</feature>
<evidence type="ECO:0000313" key="3">
    <source>
        <dbReference type="Proteomes" id="UP000327157"/>
    </source>
</evidence>
<keyword evidence="3" id="KW-1185">Reference proteome</keyword>
<reference evidence="2 3" key="3">
    <citation type="submission" date="2019-11" db="EMBL/GenBank/DDBJ databases">
        <title>A de novo genome assembly of a pear dwarfing rootstock.</title>
        <authorList>
            <person name="Wang F."/>
            <person name="Wang J."/>
            <person name="Li S."/>
            <person name="Zhang Y."/>
            <person name="Fang M."/>
            <person name="Ma L."/>
            <person name="Zhao Y."/>
            <person name="Jiang S."/>
        </authorList>
    </citation>
    <scope>NUCLEOTIDE SEQUENCE [LARGE SCALE GENOMIC DNA]</scope>
    <source>
        <strain evidence="2">S2</strain>
        <tissue evidence="2">Leaf</tissue>
    </source>
</reference>
<dbReference type="EMBL" id="SMOL01000781">
    <property type="protein sequence ID" value="KAB2595095.1"/>
    <property type="molecule type" value="Genomic_DNA"/>
</dbReference>